<keyword evidence="13" id="KW-1185">Reference proteome</keyword>
<name>A0ABM0RKE6_GALVR</name>
<dbReference type="GeneID" id="103598803"/>
<dbReference type="Pfam" id="PF01421">
    <property type="entry name" value="Reprolysin"/>
    <property type="match status" value="1"/>
</dbReference>
<keyword evidence="5 7" id="KW-1015">Disulfide bond</keyword>
<dbReference type="CDD" id="cd04269">
    <property type="entry name" value="ZnMc_adamalysin_II_like"/>
    <property type="match status" value="1"/>
</dbReference>
<keyword evidence="9" id="KW-0732">Signal</keyword>
<comment type="caution">
    <text evidence="7">Lacks conserved residue(s) required for the propagation of feature annotation.</text>
</comment>
<dbReference type="RefSeq" id="XP_008581087.1">
    <property type="nucleotide sequence ID" value="XM_008582865.1"/>
</dbReference>
<evidence type="ECO:0000256" key="9">
    <source>
        <dbReference type="SAM" id="SignalP"/>
    </source>
</evidence>
<evidence type="ECO:0000256" key="2">
    <source>
        <dbReference type="ARBA" id="ARBA00022692"/>
    </source>
</evidence>
<evidence type="ECO:0000256" key="8">
    <source>
        <dbReference type="SAM" id="Phobius"/>
    </source>
</evidence>
<dbReference type="PANTHER" id="PTHR11905:SF140">
    <property type="entry name" value="A DISINTEGRIN AND METALLOPEPTIDASE DOMAIN 6-RELATED"/>
    <property type="match status" value="1"/>
</dbReference>
<evidence type="ECO:0000256" key="1">
    <source>
        <dbReference type="ARBA" id="ARBA00004479"/>
    </source>
</evidence>
<dbReference type="Pfam" id="PF01562">
    <property type="entry name" value="Pep_M12B_propep"/>
    <property type="match status" value="1"/>
</dbReference>
<protein>
    <submittedName>
        <fullName evidence="14">Disintegrin and metalloproteinase domain-containing protein 21-like</fullName>
    </submittedName>
</protein>
<dbReference type="InterPro" id="IPR001762">
    <property type="entry name" value="Disintegrin_dom"/>
</dbReference>
<dbReference type="PROSITE" id="PS50215">
    <property type="entry name" value="ADAM_MEPRO"/>
    <property type="match status" value="1"/>
</dbReference>
<evidence type="ECO:0000256" key="6">
    <source>
        <dbReference type="PROSITE-ProRule" id="PRU00068"/>
    </source>
</evidence>
<dbReference type="PANTHER" id="PTHR11905">
    <property type="entry name" value="ADAM A DISINTEGRIN AND METALLOPROTEASE DOMAIN"/>
    <property type="match status" value="1"/>
</dbReference>
<evidence type="ECO:0000313" key="13">
    <source>
        <dbReference type="Proteomes" id="UP000694923"/>
    </source>
</evidence>
<dbReference type="InterPro" id="IPR034027">
    <property type="entry name" value="Reprolysin_adamalysin"/>
</dbReference>
<feature type="chain" id="PRO_5046964233" evidence="9">
    <location>
        <begin position="29"/>
        <end position="743"/>
    </location>
</feature>
<dbReference type="PROSITE" id="PS01186">
    <property type="entry name" value="EGF_2"/>
    <property type="match status" value="1"/>
</dbReference>
<evidence type="ECO:0000256" key="4">
    <source>
        <dbReference type="ARBA" id="ARBA00023136"/>
    </source>
</evidence>
<dbReference type="PROSITE" id="PS00427">
    <property type="entry name" value="DISINTEGRIN_1"/>
    <property type="match status" value="1"/>
</dbReference>
<dbReference type="SUPFAM" id="SSF55486">
    <property type="entry name" value="Metalloproteases ('zincins'), catalytic domain"/>
    <property type="match status" value="1"/>
</dbReference>
<keyword evidence="3 8" id="KW-1133">Transmembrane helix</keyword>
<organism evidence="13 14">
    <name type="scientific">Galeopterus variegatus</name>
    <name type="common">Malayan flying lemur</name>
    <name type="synonym">Cynocephalus variegatus</name>
    <dbReference type="NCBI Taxonomy" id="482537"/>
    <lineage>
        <taxon>Eukaryota</taxon>
        <taxon>Metazoa</taxon>
        <taxon>Chordata</taxon>
        <taxon>Craniata</taxon>
        <taxon>Vertebrata</taxon>
        <taxon>Euteleostomi</taxon>
        <taxon>Mammalia</taxon>
        <taxon>Eutheria</taxon>
        <taxon>Euarchontoglires</taxon>
        <taxon>Dermoptera</taxon>
        <taxon>Cynocephalidae</taxon>
        <taxon>Galeopterus</taxon>
    </lineage>
</organism>
<dbReference type="InterPro" id="IPR018358">
    <property type="entry name" value="Disintegrin_CS"/>
</dbReference>
<sequence>MRLAEGQVILKAAVWLLGFWALLAPVQSSQGRPSWRYVSSEVVIPRKEMHHGKGVQVPGWLSYSLRFGGQRHVIHMRRRKLLWPRHLLVMTQDDQGALQMDFPYIPPDCYYLGYLEDIPLSMVTVDTCYGGLEGIMKLDDLAYEIKPLKDSSRFEHVVSQIVADTNAMGPMYRLGHRDVIDPLFSVANASGAPRISSTLYSSHEAIVKGHIQAANSIYRIFNNVTSCVTYLIRISRLLDSFLHNLHFGYYFYLMTIYNQNDPVSSYNDFRVPGSPMYNYYKQVFFDNYQPHSSVIIIKDRPHEADFEPDDYGLCSATGLIFTGELGRHYLLLSIIVTNQIGRTIGLAYDSPDDCVCQRRTSCIMFRFPGLTDAFSNCSYLHVQNIVNHRRWCVFHQSRRVLNETDVRCGNYRVDRTEQCDCGSFKQCYDTACCTSDCQLTPGSACHVGACCTNCTYSPIGTLCRPIRNICDLPEYCQGDTFTCPDDFYMQDGTPCTEEGYCYKGNCTDRSMHCKEIFGAHAHNADETCYSINTVANRFGHCFRYEESFTYGRCDNRDRMCGRLQCTNVTHIPRLQEHVSFHHSLIDGVPCLGVDTHRSTGSLDVGHVRAGTPCAPDMFCKDNHCNETMSSLNYDCVPEKCSFRGVCNNRKNCHCHVGWDPPLCQRKGAGGSQDSGPPPRRVRSVTQSKQALVYLRLVLGRIYALIAVLLIGVATNVRSISTTTVKEGTYSEPEGKKIRNTEPE</sequence>
<proteinExistence type="predicted"/>
<feature type="domain" description="Disintegrin" evidence="11">
    <location>
        <begin position="405"/>
        <end position="491"/>
    </location>
</feature>
<feature type="domain" description="EGF-like" evidence="10">
    <location>
        <begin position="631"/>
        <end position="664"/>
    </location>
</feature>
<dbReference type="SMART" id="SM00608">
    <property type="entry name" value="ACR"/>
    <property type="match status" value="1"/>
</dbReference>
<reference evidence="14" key="1">
    <citation type="submission" date="2025-08" db="UniProtKB">
        <authorList>
            <consortium name="RefSeq"/>
        </authorList>
    </citation>
    <scope>IDENTIFICATION</scope>
</reference>
<dbReference type="PROSITE" id="PS50214">
    <property type="entry name" value="DISINTEGRIN_2"/>
    <property type="match status" value="1"/>
</dbReference>
<keyword evidence="7" id="KW-0245">EGF-like domain</keyword>
<dbReference type="Gene3D" id="4.10.70.10">
    <property type="entry name" value="Disintegrin domain"/>
    <property type="match status" value="1"/>
</dbReference>
<evidence type="ECO:0000259" key="10">
    <source>
        <dbReference type="PROSITE" id="PS50026"/>
    </source>
</evidence>
<feature type="domain" description="Peptidase M12B" evidence="12">
    <location>
        <begin position="205"/>
        <end position="398"/>
    </location>
</feature>
<feature type="disulfide bond" evidence="7">
    <location>
        <begin position="654"/>
        <end position="663"/>
    </location>
</feature>
<feature type="transmembrane region" description="Helical" evidence="8">
    <location>
        <begin position="692"/>
        <end position="713"/>
    </location>
</feature>
<evidence type="ECO:0000313" key="14">
    <source>
        <dbReference type="RefSeq" id="XP_008581087.1"/>
    </source>
</evidence>
<evidence type="ECO:0000256" key="7">
    <source>
        <dbReference type="PROSITE-ProRule" id="PRU00076"/>
    </source>
</evidence>
<feature type="signal peptide" evidence="9">
    <location>
        <begin position="1"/>
        <end position="28"/>
    </location>
</feature>
<keyword evidence="2 8" id="KW-0812">Transmembrane</keyword>
<evidence type="ECO:0000256" key="3">
    <source>
        <dbReference type="ARBA" id="ARBA00022989"/>
    </source>
</evidence>
<gene>
    <name evidence="14" type="primary">LOC103598803</name>
</gene>
<comment type="subcellular location">
    <subcellularLocation>
        <location evidence="1">Membrane</location>
        <topology evidence="1">Single-pass type I membrane protein</topology>
    </subcellularLocation>
</comment>
<evidence type="ECO:0000256" key="5">
    <source>
        <dbReference type="ARBA" id="ARBA00023157"/>
    </source>
</evidence>
<feature type="disulfide bond" evidence="6">
    <location>
        <begin position="463"/>
        <end position="483"/>
    </location>
</feature>
<evidence type="ECO:0000259" key="11">
    <source>
        <dbReference type="PROSITE" id="PS50214"/>
    </source>
</evidence>
<accession>A0ABM0RKE6</accession>
<dbReference type="InterPro" id="IPR006586">
    <property type="entry name" value="ADAM_Cys-rich"/>
</dbReference>
<dbReference type="InterPro" id="IPR001590">
    <property type="entry name" value="Peptidase_M12B"/>
</dbReference>
<dbReference type="InterPro" id="IPR000742">
    <property type="entry name" value="EGF"/>
</dbReference>
<dbReference type="Proteomes" id="UP000694923">
    <property type="component" value="Unplaced"/>
</dbReference>
<keyword evidence="4 8" id="KW-0472">Membrane</keyword>
<evidence type="ECO:0000259" key="12">
    <source>
        <dbReference type="PROSITE" id="PS50215"/>
    </source>
</evidence>
<dbReference type="Pfam" id="PF00200">
    <property type="entry name" value="Disintegrin"/>
    <property type="match status" value="1"/>
</dbReference>
<dbReference type="SMART" id="SM00050">
    <property type="entry name" value="DISIN"/>
    <property type="match status" value="1"/>
</dbReference>
<dbReference type="Pfam" id="PF08516">
    <property type="entry name" value="ADAM_CR"/>
    <property type="match status" value="1"/>
</dbReference>
<dbReference type="SUPFAM" id="SSF57552">
    <property type="entry name" value="Blood coagulation inhibitor (disintegrin)"/>
    <property type="match status" value="1"/>
</dbReference>
<dbReference type="PROSITE" id="PS50026">
    <property type="entry name" value="EGF_3"/>
    <property type="match status" value="1"/>
</dbReference>
<dbReference type="InterPro" id="IPR036436">
    <property type="entry name" value="Disintegrin_dom_sf"/>
</dbReference>
<dbReference type="InterPro" id="IPR002870">
    <property type="entry name" value="Peptidase_M12B_N"/>
</dbReference>